<keyword evidence="2" id="KW-0812">Transmembrane</keyword>
<sequence>MMSGASMIGMGGVVAVLIMWGVILAIFFLLVRLAVDKSNMRTELRHLRREVRELKSLVQNQRNDSINHVENFTYNHPEDD</sequence>
<evidence type="ECO:0000313" key="3">
    <source>
        <dbReference type="EMBL" id="OMF53147.1"/>
    </source>
</evidence>
<keyword evidence="1" id="KW-0175">Coiled coil</keyword>
<dbReference type="AlphaFoldDB" id="A0A1R1EMW7"/>
<keyword evidence="2" id="KW-0472">Membrane</keyword>
<proteinExistence type="predicted"/>
<evidence type="ECO:0000256" key="2">
    <source>
        <dbReference type="SAM" id="Phobius"/>
    </source>
</evidence>
<evidence type="ECO:0000256" key="1">
    <source>
        <dbReference type="SAM" id="Coils"/>
    </source>
</evidence>
<accession>A0A1R1EMW7</accession>
<keyword evidence="4" id="KW-1185">Reference proteome</keyword>
<comment type="caution">
    <text evidence="3">The sequence shown here is derived from an EMBL/GenBank/DDBJ whole genome shotgun (WGS) entry which is preliminary data.</text>
</comment>
<dbReference type="RefSeq" id="WP_144025447.1">
    <property type="nucleotide sequence ID" value="NZ_MRTP01000005.1"/>
</dbReference>
<organism evidence="3 4">
    <name type="scientific">Paenibacillus rhizosphaerae</name>
    <dbReference type="NCBI Taxonomy" id="297318"/>
    <lineage>
        <taxon>Bacteria</taxon>
        <taxon>Bacillati</taxon>
        <taxon>Bacillota</taxon>
        <taxon>Bacilli</taxon>
        <taxon>Bacillales</taxon>
        <taxon>Paenibacillaceae</taxon>
        <taxon>Paenibacillus</taxon>
    </lineage>
</organism>
<dbReference type="EMBL" id="MRTP01000005">
    <property type="protein sequence ID" value="OMF53147.1"/>
    <property type="molecule type" value="Genomic_DNA"/>
</dbReference>
<keyword evidence="2" id="KW-1133">Transmembrane helix</keyword>
<feature type="coiled-coil region" evidence="1">
    <location>
        <begin position="30"/>
        <end position="64"/>
    </location>
</feature>
<dbReference type="Proteomes" id="UP000187172">
    <property type="component" value="Unassembled WGS sequence"/>
</dbReference>
<feature type="transmembrane region" description="Helical" evidence="2">
    <location>
        <begin position="12"/>
        <end position="35"/>
    </location>
</feature>
<protein>
    <submittedName>
        <fullName evidence="3">Uncharacterized protein</fullName>
    </submittedName>
</protein>
<name>A0A1R1EMW7_9BACL</name>
<evidence type="ECO:0000313" key="4">
    <source>
        <dbReference type="Proteomes" id="UP000187172"/>
    </source>
</evidence>
<gene>
    <name evidence="3" type="ORF">BK138_19815</name>
</gene>
<reference evidence="3 4" key="1">
    <citation type="submission" date="2016-11" db="EMBL/GenBank/DDBJ databases">
        <title>Paenibacillus species isolates.</title>
        <authorList>
            <person name="Beno S.M."/>
        </authorList>
    </citation>
    <scope>NUCLEOTIDE SEQUENCE [LARGE SCALE GENOMIC DNA]</scope>
    <source>
        <strain evidence="3 4">FSL R5-0378</strain>
    </source>
</reference>